<dbReference type="InterPro" id="IPR013106">
    <property type="entry name" value="Ig_V-set"/>
</dbReference>
<dbReference type="SMART" id="SM00409">
    <property type="entry name" value="IG"/>
    <property type="match status" value="1"/>
</dbReference>
<keyword evidence="2" id="KW-0812">Transmembrane</keyword>
<keyword evidence="5" id="KW-1015">Disulfide bond</keyword>
<feature type="domain" description="Ig-like" evidence="7">
    <location>
        <begin position="33"/>
        <end position="120"/>
    </location>
</feature>
<dbReference type="Pfam" id="PF08205">
    <property type="entry name" value="C2-set_2"/>
    <property type="match status" value="1"/>
</dbReference>
<dbReference type="Proteomes" id="UP001642520">
    <property type="component" value="Unassembled WGS sequence"/>
</dbReference>
<dbReference type="Gene3D" id="2.60.40.10">
    <property type="entry name" value="Immunoglobulins"/>
    <property type="match status" value="2"/>
</dbReference>
<dbReference type="Pfam" id="PF07686">
    <property type="entry name" value="V-set"/>
    <property type="match status" value="1"/>
</dbReference>
<dbReference type="PANTHER" id="PTHR21261:SF14">
    <property type="entry name" value="BEATEN PATH IV, ISOFORM B"/>
    <property type="match status" value="1"/>
</dbReference>
<comment type="caution">
    <text evidence="8">The sequence shown here is derived from an EMBL/GenBank/DDBJ whole genome shotgun (WGS) entry which is preliminary data.</text>
</comment>
<dbReference type="PANTHER" id="PTHR21261">
    <property type="entry name" value="BEAT PROTEIN"/>
    <property type="match status" value="1"/>
</dbReference>
<evidence type="ECO:0000256" key="4">
    <source>
        <dbReference type="ARBA" id="ARBA00023136"/>
    </source>
</evidence>
<dbReference type="EMBL" id="CAXAJV020001292">
    <property type="protein sequence ID" value="CAL7941225.1"/>
    <property type="molecule type" value="Genomic_DNA"/>
</dbReference>
<dbReference type="InterPro" id="IPR003599">
    <property type="entry name" value="Ig_sub"/>
</dbReference>
<dbReference type="CDD" id="cd00096">
    <property type="entry name" value="Ig"/>
    <property type="match status" value="1"/>
</dbReference>
<reference evidence="8 9" key="1">
    <citation type="submission" date="2024-08" db="EMBL/GenBank/DDBJ databases">
        <authorList>
            <person name="Will J Nash"/>
            <person name="Angela Man"/>
            <person name="Seanna McTaggart"/>
            <person name="Kendall Baker"/>
            <person name="Tom Barker"/>
            <person name="Leah Catchpole"/>
            <person name="Alex Durrant"/>
            <person name="Karim Gharbi"/>
            <person name="Naomi Irish"/>
            <person name="Gemy Kaithakottil"/>
            <person name="Debby Ku"/>
            <person name="Aaliyah Providence"/>
            <person name="Felix Shaw"/>
            <person name="David Swarbreck"/>
            <person name="Chris Watkins"/>
            <person name="Ann M. McCartney"/>
            <person name="Giulio Formenti"/>
            <person name="Alice Mouton"/>
            <person name="Noel Vella"/>
            <person name="Bjorn M von Reumont"/>
            <person name="Adriana Vella"/>
            <person name="Wilfried Haerty"/>
        </authorList>
    </citation>
    <scope>NUCLEOTIDE SEQUENCE [LARGE SCALE GENOMIC DNA]</scope>
</reference>
<keyword evidence="3" id="KW-1133">Transmembrane helix</keyword>
<feature type="chain" id="PRO_5045430911" description="Ig-like domain-containing protein" evidence="6">
    <location>
        <begin position="19"/>
        <end position="262"/>
    </location>
</feature>
<proteinExistence type="predicted"/>
<sequence>MDLTLLLIAVLLGREVAGLKLRRIIVPPYTLRGESALLECRYDLEKDKLYSISWYKDDEEFYRYVPRGEPTKHSYRVEDVKVDHRLSDHQQVLLQDVSLQTSGQYKCEVSAEAPSFNSVSGEAKMEVVVLPQDGPRITGEEKIYATGDVLGMNCTSGKSHPRAILKWFINGKQVKPNTEIMFEQHGLYSVISSLRLQLEPGHIAGDKINVRCEATVQLDSNSDAPLIETRHTEVFVEGDASVATPSVCLTVASALLLLLPLV</sequence>
<keyword evidence="6" id="KW-0732">Signal</keyword>
<gene>
    <name evidence="8" type="ORF">XYLVIOL_LOCUS4887</name>
</gene>
<dbReference type="InterPro" id="IPR036179">
    <property type="entry name" value="Ig-like_dom_sf"/>
</dbReference>
<evidence type="ECO:0000256" key="6">
    <source>
        <dbReference type="SAM" id="SignalP"/>
    </source>
</evidence>
<evidence type="ECO:0000313" key="9">
    <source>
        <dbReference type="Proteomes" id="UP001642520"/>
    </source>
</evidence>
<keyword evidence="9" id="KW-1185">Reference proteome</keyword>
<evidence type="ECO:0000256" key="3">
    <source>
        <dbReference type="ARBA" id="ARBA00022989"/>
    </source>
</evidence>
<evidence type="ECO:0000256" key="2">
    <source>
        <dbReference type="ARBA" id="ARBA00022692"/>
    </source>
</evidence>
<name>A0ABP1NJN5_XYLVO</name>
<dbReference type="SUPFAM" id="SSF48726">
    <property type="entry name" value="Immunoglobulin"/>
    <property type="match status" value="2"/>
</dbReference>
<protein>
    <recommendedName>
        <fullName evidence="7">Ig-like domain-containing protein</fullName>
    </recommendedName>
</protein>
<comment type="subcellular location">
    <subcellularLocation>
        <location evidence="1">Membrane</location>
        <topology evidence="1">Single-pass membrane protein</topology>
    </subcellularLocation>
</comment>
<organism evidence="8 9">
    <name type="scientific">Xylocopa violacea</name>
    <name type="common">Violet carpenter bee</name>
    <name type="synonym">Apis violacea</name>
    <dbReference type="NCBI Taxonomy" id="135666"/>
    <lineage>
        <taxon>Eukaryota</taxon>
        <taxon>Metazoa</taxon>
        <taxon>Ecdysozoa</taxon>
        <taxon>Arthropoda</taxon>
        <taxon>Hexapoda</taxon>
        <taxon>Insecta</taxon>
        <taxon>Pterygota</taxon>
        <taxon>Neoptera</taxon>
        <taxon>Endopterygota</taxon>
        <taxon>Hymenoptera</taxon>
        <taxon>Apocrita</taxon>
        <taxon>Aculeata</taxon>
        <taxon>Apoidea</taxon>
        <taxon>Anthophila</taxon>
        <taxon>Apidae</taxon>
        <taxon>Xylocopa</taxon>
        <taxon>Xylocopa</taxon>
    </lineage>
</organism>
<dbReference type="InterPro" id="IPR013162">
    <property type="entry name" value="CD80_C2-set"/>
</dbReference>
<evidence type="ECO:0000256" key="1">
    <source>
        <dbReference type="ARBA" id="ARBA00004167"/>
    </source>
</evidence>
<dbReference type="PROSITE" id="PS50835">
    <property type="entry name" value="IG_LIKE"/>
    <property type="match status" value="2"/>
</dbReference>
<evidence type="ECO:0000313" key="8">
    <source>
        <dbReference type="EMBL" id="CAL7941225.1"/>
    </source>
</evidence>
<feature type="signal peptide" evidence="6">
    <location>
        <begin position="1"/>
        <end position="18"/>
    </location>
</feature>
<feature type="domain" description="Ig-like" evidence="7">
    <location>
        <begin position="135"/>
        <end position="228"/>
    </location>
</feature>
<accession>A0ABP1NJN5</accession>
<dbReference type="InterPro" id="IPR007110">
    <property type="entry name" value="Ig-like_dom"/>
</dbReference>
<keyword evidence="4" id="KW-0472">Membrane</keyword>
<evidence type="ECO:0000256" key="5">
    <source>
        <dbReference type="ARBA" id="ARBA00023157"/>
    </source>
</evidence>
<evidence type="ECO:0000259" key="7">
    <source>
        <dbReference type="PROSITE" id="PS50835"/>
    </source>
</evidence>
<dbReference type="InterPro" id="IPR013783">
    <property type="entry name" value="Ig-like_fold"/>
</dbReference>